<evidence type="ECO:0000259" key="9">
    <source>
        <dbReference type="PROSITE" id="PS51779"/>
    </source>
</evidence>
<dbReference type="InterPro" id="IPR034746">
    <property type="entry name" value="POTRA"/>
</dbReference>
<keyword evidence="5 8" id="KW-1133">Transmembrane helix</keyword>
<evidence type="ECO:0000256" key="8">
    <source>
        <dbReference type="SAM" id="Phobius"/>
    </source>
</evidence>
<dbReference type="GO" id="GO:0005886">
    <property type="term" value="C:plasma membrane"/>
    <property type="evidence" value="ECO:0007669"/>
    <property type="project" value="TreeGrafter"/>
</dbReference>
<dbReference type="Proteomes" id="UP000190285">
    <property type="component" value="Unassembled WGS sequence"/>
</dbReference>
<name>A0A1T5LSC0_9FIRM</name>
<reference evidence="10 11" key="1">
    <citation type="submission" date="2017-02" db="EMBL/GenBank/DDBJ databases">
        <authorList>
            <person name="Peterson S.W."/>
        </authorList>
    </citation>
    <scope>NUCLEOTIDE SEQUENCE [LARGE SCALE GENOMIC DNA]</scope>
    <source>
        <strain evidence="10 11">M1</strain>
    </source>
</reference>
<feature type="domain" description="POTRA" evidence="9">
    <location>
        <begin position="68"/>
        <end position="136"/>
    </location>
</feature>
<evidence type="ECO:0000256" key="3">
    <source>
        <dbReference type="ARBA" id="ARBA00022618"/>
    </source>
</evidence>
<proteinExistence type="predicted"/>
<dbReference type="PANTHER" id="PTHR37820">
    <property type="entry name" value="CELL DIVISION PROTEIN DIVIB"/>
    <property type="match status" value="1"/>
</dbReference>
<evidence type="ECO:0000256" key="4">
    <source>
        <dbReference type="ARBA" id="ARBA00022692"/>
    </source>
</evidence>
<sequence>MTSYSVIFRVKVEVNVKVKAHETWEGKMYKSKNRVDKKVRYGKIKIYFLIFFLLSTIIFIILFKTNFFEINGIFVNSNTVVSDDEIVSYSGIKTGDNIFKIKLSEAREKLIKNPLIKDVTIKRKLPNKLIINVIERKKLAAVSYMGIYFVIDEEGVILYTAQAVEDMYVIEGFEFESFLKGEKIKVKNEEDLRKIIELCSLLENSDLAIIPKISYENENIILYIDEDFKIKFGRGENLSKRFVIFKAIYYDLISKNIDSGSVDISHDGYPTYSPFGE</sequence>
<evidence type="ECO:0000256" key="2">
    <source>
        <dbReference type="ARBA" id="ARBA00022475"/>
    </source>
</evidence>
<dbReference type="STRING" id="36842.SAMN02194393_03217"/>
<dbReference type="GO" id="GO:0051301">
    <property type="term" value="P:cell division"/>
    <property type="evidence" value="ECO:0007669"/>
    <property type="project" value="UniProtKB-KW"/>
</dbReference>
<feature type="transmembrane region" description="Helical" evidence="8">
    <location>
        <begin position="44"/>
        <end position="63"/>
    </location>
</feature>
<evidence type="ECO:0000313" key="11">
    <source>
        <dbReference type="Proteomes" id="UP000190285"/>
    </source>
</evidence>
<dbReference type="Gene3D" id="3.10.20.310">
    <property type="entry name" value="membrane protein fhac"/>
    <property type="match status" value="1"/>
</dbReference>
<evidence type="ECO:0000313" key="10">
    <source>
        <dbReference type="EMBL" id="SKC78820.1"/>
    </source>
</evidence>
<accession>A0A1T5LSC0</accession>
<keyword evidence="3 10" id="KW-0132">Cell division</keyword>
<protein>
    <submittedName>
        <fullName evidence="10">Cell division protein FtsQ</fullName>
    </submittedName>
</protein>
<dbReference type="InterPro" id="IPR050487">
    <property type="entry name" value="FtsQ_DivIB"/>
</dbReference>
<dbReference type="PANTHER" id="PTHR37820:SF1">
    <property type="entry name" value="CELL DIVISION PROTEIN FTSQ"/>
    <property type="match status" value="1"/>
</dbReference>
<keyword evidence="11" id="KW-1185">Reference proteome</keyword>
<dbReference type="PROSITE" id="PS51779">
    <property type="entry name" value="POTRA"/>
    <property type="match status" value="1"/>
</dbReference>
<dbReference type="Pfam" id="PF08478">
    <property type="entry name" value="POTRA_1"/>
    <property type="match status" value="1"/>
</dbReference>
<dbReference type="AlphaFoldDB" id="A0A1T5LSC0"/>
<keyword evidence="7" id="KW-0131">Cell cycle</keyword>
<keyword evidence="2" id="KW-1003">Cell membrane</keyword>
<comment type="subcellular location">
    <subcellularLocation>
        <location evidence="1">Membrane</location>
    </subcellularLocation>
</comment>
<keyword evidence="4 8" id="KW-0812">Transmembrane</keyword>
<evidence type="ECO:0000256" key="7">
    <source>
        <dbReference type="ARBA" id="ARBA00023306"/>
    </source>
</evidence>
<evidence type="ECO:0000256" key="6">
    <source>
        <dbReference type="ARBA" id="ARBA00023136"/>
    </source>
</evidence>
<gene>
    <name evidence="10" type="ORF">SAMN02194393_03217</name>
</gene>
<evidence type="ECO:0000256" key="5">
    <source>
        <dbReference type="ARBA" id="ARBA00022989"/>
    </source>
</evidence>
<organism evidence="10 11">
    <name type="scientific">Maledivibacter halophilus</name>
    <dbReference type="NCBI Taxonomy" id="36842"/>
    <lineage>
        <taxon>Bacteria</taxon>
        <taxon>Bacillati</taxon>
        <taxon>Bacillota</taxon>
        <taxon>Clostridia</taxon>
        <taxon>Peptostreptococcales</taxon>
        <taxon>Caminicellaceae</taxon>
        <taxon>Maledivibacter</taxon>
    </lineage>
</organism>
<dbReference type="InterPro" id="IPR013685">
    <property type="entry name" value="POTRA_FtsQ_type"/>
</dbReference>
<keyword evidence="6 8" id="KW-0472">Membrane</keyword>
<evidence type="ECO:0000256" key="1">
    <source>
        <dbReference type="ARBA" id="ARBA00004370"/>
    </source>
</evidence>
<dbReference type="EMBL" id="FUZT01000008">
    <property type="protein sequence ID" value="SKC78820.1"/>
    <property type="molecule type" value="Genomic_DNA"/>
</dbReference>